<protein>
    <submittedName>
        <fullName evidence="2">Uncharacterized protein</fullName>
    </submittedName>
</protein>
<feature type="transmembrane region" description="Helical" evidence="1">
    <location>
        <begin position="68"/>
        <end position="86"/>
    </location>
</feature>
<organism evidence="2 3">
    <name type="scientific">Oryza meyeriana var. granulata</name>
    <dbReference type="NCBI Taxonomy" id="110450"/>
    <lineage>
        <taxon>Eukaryota</taxon>
        <taxon>Viridiplantae</taxon>
        <taxon>Streptophyta</taxon>
        <taxon>Embryophyta</taxon>
        <taxon>Tracheophyta</taxon>
        <taxon>Spermatophyta</taxon>
        <taxon>Magnoliopsida</taxon>
        <taxon>Liliopsida</taxon>
        <taxon>Poales</taxon>
        <taxon>Poaceae</taxon>
        <taxon>BOP clade</taxon>
        <taxon>Oryzoideae</taxon>
        <taxon>Oryzeae</taxon>
        <taxon>Oryzinae</taxon>
        <taxon>Oryza</taxon>
        <taxon>Oryza meyeriana</taxon>
    </lineage>
</organism>
<name>A0A6G1E635_9ORYZ</name>
<evidence type="ECO:0000313" key="2">
    <source>
        <dbReference type="EMBL" id="KAF0920565.1"/>
    </source>
</evidence>
<keyword evidence="3" id="KW-1185">Reference proteome</keyword>
<evidence type="ECO:0000256" key="1">
    <source>
        <dbReference type="SAM" id="Phobius"/>
    </source>
</evidence>
<keyword evidence="1" id="KW-0812">Transmembrane</keyword>
<keyword evidence="1" id="KW-1133">Transmembrane helix</keyword>
<dbReference type="AlphaFoldDB" id="A0A6G1E635"/>
<keyword evidence="1" id="KW-0472">Membrane</keyword>
<feature type="transmembrane region" description="Helical" evidence="1">
    <location>
        <begin position="15"/>
        <end position="36"/>
    </location>
</feature>
<evidence type="ECO:0000313" key="3">
    <source>
        <dbReference type="Proteomes" id="UP000479710"/>
    </source>
</evidence>
<dbReference type="OrthoDB" id="696120at2759"/>
<accession>A0A6G1E635</accession>
<sequence length="144" mass="15959">MPIVLLCSRGEPLLLVWRLSLLLSAYFFLCASVLFVTKSLGMVIVNFSYGALLAYFADHIFGARIGMVVVYLNSVFTAGLAGYALAEHRRRDGTERSADNVPVFSKEEEEYASNIVFFSAAMISVGLIVPTVYIAWVLLWHLAD</sequence>
<dbReference type="Proteomes" id="UP000479710">
    <property type="component" value="Unassembled WGS sequence"/>
</dbReference>
<dbReference type="EMBL" id="SPHZ02000005">
    <property type="protein sequence ID" value="KAF0920565.1"/>
    <property type="molecule type" value="Genomic_DNA"/>
</dbReference>
<feature type="transmembrane region" description="Helical" evidence="1">
    <location>
        <begin position="43"/>
        <end position="62"/>
    </location>
</feature>
<proteinExistence type="predicted"/>
<reference evidence="2 3" key="1">
    <citation type="submission" date="2019-11" db="EMBL/GenBank/DDBJ databases">
        <title>Whole genome sequence of Oryza granulata.</title>
        <authorList>
            <person name="Li W."/>
        </authorList>
    </citation>
    <scope>NUCLEOTIDE SEQUENCE [LARGE SCALE GENOMIC DNA]</scope>
    <source>
        <strain evidence="3">cv. Menghai</strain>
        <tissue evidence="2">Leaf</tissue>
    </source>
</reference>
<gene>
    <name evidence="2" type="ORF">E2562_035674</name>
</gene>
<feature type="transmembrane region" description="Helical" evidence="1">
    <location>
        <begin position="115"/>
        <end position="139"/>
    </location>
</feature>
<comment type="caution">
    <text evidence="2">The sequence shown here is derived from an EMBL/GenBank/DDBJ whole genome shotgun (WGS) entry which is preliminary data.</text>
</comment>